<keyword evidence="2" id="KW-1133">Transmembrane helix</keyword>
<sequence length="223" mass="23557">MTEPLDENSEERLRAILRSEVDGVRTSGDALDRIRARTSTHRLAWLDNLLGMWLRPAVAVAVTVLLATSVMLSMPQLRGGLLTAGDQEPSPRSTPEATQETAAGEVTPPEPPTEEPERTPQDDTASPTAPVPQGNDLPEEQLRAAAEACSVEPSELLAASEGAEVAELTADEAEECLNESETPAPGEDDSSPTSPPPDAPSPTESPADEEPDPEPSPDPNDAE</sequence>
<comment type="caution">
    <text evidence="3">The sequence shown here is derived from an EMBL/GenBank/DDBJ whole genome shotgun (WGS) entry which is preliminary data.</text>
</comment>
<feature type="compositionally biased region" description="Acidic residues" evidence="1">
    <location>
        <begin position="169"/>
        <end position="178"/>
    </location>
</feature>
<feature type="region of interest" description="Disordered" evidence="1">
    <location>
        <begin position="82"/>
        <end position="223"/>
    </location>
</feature>
<name>A0ABU2H793_9ACTN</name>
<dbReference type="EMBL" id="JAVLVT010000005">
    <property type="protein sequence ID" value="MDS1271182.1"/>
    <property type="molecule type" value="Genomic_DNA"/>
</dbReference>
<gene>
    <name evidence="3" type="ORF">RIF23_12840</name>
</gene>
<feature type="transmembrane region" description="Helical" evidence="2">
    <location>
        <begin position="53"/>
        <end position="72"/>
    </location>
</feature>
<keyword evidence="4" id="KW-1185">Reference proteome</keyword>
<organism evidence="3 4">
    <name type="scientific">Lipingzhangella rawalii</name>
    <dbReference type="NCBI Taxonomy" id="2055835"/>
    <lineage>
        <taxon>Bacteria</taxon>
        <taxon>Bacillati</taxon>
        <taxon>Actinomycetota</taxon>
        <taxon>Actinomycetes</taxon>
        <taxon>Streptosporangiales</taxon>
        <taxon>Nocardiopsidaceae</taxon>
        <taxon>Lipingzhangella</taxon>
    </lineage>
</organism>
<evidence type="ECO:0000256" key="1">
    <source>
        <dbReference type="SAM" id="MobiDB-lite"/>
    </source>
</evidence>
<feature type="compositionally biased region" description="Acidic residues" evidence="1">
    <location>
        <begin position="206"/>
        <end position="223"/>
    </location>
</feature>
<dbReference type="Proteomes" id="UP001250214">
    <property type="component" value="Unassembled WGS sequence"/>
</dbReference>
<evidence type="ECO:0000256" key="2">
    <source>
        <dbReference type="SAM" id="Phobius"/>
    </source>
</evidence>
<accession>A0ABU2H793</accession>
<feature type="compositionally biased region" description="Polar residues" evidence="1">
    <location>
        <begin position="90"/>
        <end position="99"/>
    </location>
</feature>
<dbReference type="RefSeq" id="WP_310912721.1">
    <property type="nucleotide sequence ID" value="NZ_JAVLVT010000005.1"/>
</dbReference>
<evidence type="ECO:0000313" key="4">
    <source>
        <dbReference type="Proteomes" id="UP001250214"/>
    </source>
</evidence>
<evidence type="ECO:0000313" key="3">
    <source>
        <dbReference type="EMBL" id="MDS1271182.1"/>
    </source>
</evidence>
<proteinExistence type="predicted"/>
<protein>
    <submittedName>
        <fullName evidence="3">Uncharacterized protein</fullName>
    </submittedName>
</protein>
<reference evidence="4" key="1">
    <citation type="submission" date="2023-07" db="EMBL/GenBank/DDBJ databases">
        <title>Novel species in the genus Lipingzhangella isolated from Sambhar Salt Lake.</title>
        <authorList>
            <person name="Jiya N."/>
            <person name="Kajale S."/>
            <person name="Sharma A."/>
        </authorList>
    </citation>
    <scope>NUCLEOTIDE SEQUENCE [LARGE SCALE GENOMIC DNA]</scope>
    <source>
        <strain evidence="4">LS1_29</strain>
    </source>
</reference>
<keyword evidence="2" id="KW-0812">Transmembrane</keyword>
<keyword evidence="2" id="KW-0472">Membrane</keyword>